<dbReference type="PANTHER" id="PTHR36512:SF3">
    <property type="entry name" value="BLR5678 PROTEIN"/>
    <property type="match status" value="1"/>
</dbReference>
<dbReference type="CDD" id="cd02252">
    <property type="entry name" value="nylC_like"/>
    <property type="match status" value="1"/>
</dbReference>
<evidence type="ECO:0000256" key="1">
    <source>
        <dbReference type="ARBA" id="ARBA00007068"/>
    </source>
</evidence>
<dbReference type="InterPro" id="IPR005321">
    <property type="entry name" value="Peptidase_S58_DmpA"/>
</dbReference>
<dbReference type="Pfam" id="PF03576">
    <property type="entry name" value="Peptidase_S58"/>
    <property type="match status" value="1"/>
</dbReference>
<keyword evidence="2" id="KW-0732">Signal</keyword>
<evidence type="ECO:0000313" key="4">
    <source>
        <dbReference type="Proteomes" id="UP000298781"/>
    </source>
</evidence>
<dbReference type="EMBL" id="CP039690">
    <property type="protein sequence ID" value="QCI64821.1"/>
    <property type="molecule type" value="Genomic_DNA"/>
</dbReference>
<dbReference type="AlphaFoldDB" id="A0A4D7AXH4"/>
<dbReference type="KEGG" id="pstg:E8M01_11665"/>
<feature type="chain" id="PRO_5020763411" evidence="2">
    <location>
        <begin position="28"/>
        <end position="363"/>
    </location>
</feature>
<feature type="signal peptide" evidence="2">
    <location>
        <begin position="1"/>
        <end position="27"/>
    </location>
</feature>
<accession>A0A4D7AXH4</accession>
<gene>
    <name evidence="3" type="ORF">E8M01_11665</name>
</gene>
<dbReference type="GO" id="GO:0004177">
    <property type="term" value="F:aminopeptidase activity"/>
    <property type="evidence" value="ECO:0007669"/>
    <property type="project" value="TreeGrafter"/>
</dbReference>
<sequence>MDRREFGSKAALGLGAAMLPLATSAQAQGTDPLKARVLGGAITDVPGIKIGHFTDERRPTGCTVVLVEEAATAGVDVRGAAPGTRETDLLNPTNLVDKVHAILLAGGSAFGLDAATGVVRWLEEKGIGFPAGPARVPIVPAAILFDLGVGDHKIRPDAAAGYKACEAATTTAPAEGSVGAGAGATVGKLFGMGRAMKGGIGTAAVKVGKITIGAIVAVNAVGDVIDPSTGAVVAGARTEDGRRKLGVTQAILRGELPPSIQAGMATTIGVVATDATLTKAQAQKLAQMAHDGLARAIDPIHTMWDGDTMFALGTGKSGLPGNMMALGAIAAQVTTAAVLRAVLNAKGLSGPGLPTLPAASELT</sequence>
<dbReference type="InterPro" id="IPR016117">
    <property type="entry name" value="ArgJ-like_dom_sf"/>
</dbReference>
<proteinExistence type="inferred from homology"/>
<dbReference type="Gene3D" id="3.60.70.12">
    <property type="entry name" value="L-amino peptidase D-ALA esterase/amidase"/>
    <property type="match status" value="1"/>
</dbReference>
<protein>
    <submittedName>
        <fullName evidence="3">P1 family peptidase</fullName>
    </submittedName>
</protein>
<keyword evidence="4" id="KW-1185">Reference proteome</keyword>
<dbReference type="PANTHER" id="PTHR36512">
    <property type="entry name" value="D-AMINOPEPTIDASE"/>
    <property type="match status" value="1"/>
</dbReference>
<name>A0A4D7AXH4_9HYPH</name>
<dbReference type="OrthoDB" id="9808347at2"/>
<dbReference type="RefSeq" id="WP_136960272.1">
    <property type="nucleotide sequence ID" value="NZ_CP039690.1"/>
</dbReference>
<reference evidence="3 4" key="1">
    <citation type="submission" date="2019-04" db="EMBL/GenBank/DDBJ databases">
        <title>Phreatobacter aquaticus sp. nov.</title>
        <authorList>
            <person name="Choi A."/>
        </authorList>
    </citation>
    <scope>NUCLEOTIDE SEQUENCE [LARGE SCALE GENOMIC DNA]</scope>
    <source>
        <strain evidence="3 4">KCTC 52518</strain>
    </source>
</reference>
<organism evidence="3 4">
    <name type="scientific">Phreatobacter stygius</name>
    <dbReference type="NCBI Taxonomy" id="1940610"/>
    <lineage>
        <taxon>Bacteria</taxon>
        <taxon>Pseudomonadati</taxon>
        <taxon>Pseudomonadota</taxon>
        <taxon>Alphaproteobacteria</taxon>
        <taxon>Hyphomicrobiales</taxon>
        <taxon>Phreatobacteraceae</taxon>
        <taxon>Phreatobacter</taxon>
    </lineage>
</organism>
<evidence type="ECO:0000256" key="2">
    <source>
        <dbReference type="SAM" id="SignalP"/>
    </source>
</evidence>
<evidence type="ECO:0000313" key="3">
    <source>
        <dbReference type="EMBL" id="QCI64821.1"/>
    </source>
</evidence>
<dbReference type="Proteomes" id="UP000298781">
    <property type="component" value="Chromosome"/>
</dbReference>
<comment type="similarity">
    <text evidence="1">Belongs to the peptidase S58 family.</text>
</comment>
<dbReference type="SUPFAM" id="SSF56266">
    <property type="entry name" value="DmpA/ArgJ-like"/>
    <property type="match status" value="1"/>
</dbReference>